<comment type="subcellular location">
    <subcellularLocation>
        <location evidence="1">Nucleus</location>
        <location evidence="1">Nucleolus</location>
    </subcellularLocation>
</comment>
<dbReference type="RefSeq" id="XP_022080352.1">
    <property type="nucleotide sequence ID" value="XM_022224660.1"/>
</dbReference>
<dbReference type="GeneID" id="110973670"/>
<protein>
    <recommendedName>
        <fullName evidence="3">Nucleolar protein 12</fullName>
    </recommendedName>
</protein>
<gene>
    <name evidence="8" type="primary">LOC110973670</name>
</gene>
<sequence length="236" mass="27378">MPTDRYRQKHPKNRQTKTYLVFDEEKRRDFLTGFQKRKKERKRVAREQQELKLKEEKQKLRQETRKARQAGWRELHFPDEDTPARDKQPIVYDHAEHTVTVESVGGVTVEALDLLAAHGGIGENKMEYEDDDDAKEPAQSRLKALAEYEDEDDESDEDDKQVPEEREYKQKNPAKKKSSKLQKLQSKLNRKKLGHRGGSSARHKGGLHKGAANTRGVKRLKTQGRHRGGGYGAKRR</sequence>
<evidence type="ECO:0000256" key="4">
    <source>
        <dbReference type="ARBA" id="ARBA00023054"/>
    </source>
</evidence>
<dbReference type="OrthoDB" id="551633at2759"/>
<accession>A0A8B7XJN8</accession>
<reference evidence="8" key="1">
    <citation type="submission" date="2025-08" db="UniProtKB">
        <authorList>
            <consortium name="RefSeq"/>
        </authorList>
    </citation>
    <scope>IDENTIFICATION</scope>
</reference>
<dbReference type="AlphaFoldDB" id="A0A8B7XJN8"/>
<dbReference type="PANTHER" id="PTHR14577">
    <property type="entry name" value="NUCLEOLAR PROTEIN 12"/>
    <property type="match status" value="1"/>
</dbReference>
<feature type="compositionally biased region" description="Basic residues" evidence="6">
    <location>
        <begin position="188"/>
        <end position="207"/>
    </location>
</feature>
<feature type="compositionally biased region" description="Basic residues" evidence="6">
    <location>
        <begin position="216"/>
        <end position="236"/>
    </location>
</feature>
<keyword evidence="5" id="KW-0539">Nucleus</keyword>
<name>A0A8B7XJN8_ACAPL</name>
<keyword evidence="7" id="KW-1185">Reference proteome</keyword>
<proteinExistence type="inferred from homology"/>
<evidence type="ECO:0000256" key="2">
    <source>
        <dbReference type="ARBA" id="ARBA00007175"/>
    </source>
</evidence>
<evidence type="ECO:0000256" key="3">
    <source>
        <dbReference type="ARBA" id="ARBA00015520"/>
    </source>
</evidence>
<evidence type="ECO:0000256" key="1">
    <source>
        <dbReference type="ARBA" id="ARBA00004604"/>
    </source>
</evidence>
<keyword evidence="4" id="KW-0175">Coiled coil</keyword>
<dbReference type="KEGG" id="aplc:110973670"/>
<evidence type="ECO:0000313" key="8">
    <source>
        <dbReference type="RefSeq" id="XP_022080352.1"/>
    </source>
</evidence>
<dbReference type="OMA" id="GMDFDPN"/>
<feature type="region of interest" description="Disordered" evidence="6">
    <location>
        <begin position="55"/>
        <end position="86"/>
    </location>
</feature>
<dbReference type="GO" id="GO:0019843">
    <property type="term" value="F:rRNA binding"/>
    <property type="evidence" value="ECO:0007669"/>
    <property type="project" value="TreeGrafter"/>
</dbReference>
<comment type="similarity">
    <text evidence="2">Belongs to the RRP17 family.</text>
</comment>
<dbReference type="InterPro" id="IPR019186">
    <property type="entry name" value="Nucleolar_protein_12"/>
</dbReference>
<evidence type="ECO:0000256" key="6">
    <source>
        <dbReference type="SAM" id="MobiDB-lite"/>
    </source>
</evidence>
<organism evidence="7 8">
    <name type="scientific">Acanthaster planci</name>
    <name type="common">Crown-of-thorns starfish</name>
    <dbReference type="NCBI Taxonomy" id="133434"/>
    <lineage>
        <taxon>Eukaryota</taxon>
        <taxon>Metazoa</taxon>
        <taxon>Echinodermata</taxon>
        <taxon>Eleutherozoa</taxon>
        <taxon>Asterozoa</taxon>
        <taxon>Asteroidea</taxon>
        <taxon>Valvatacea</taxon>
        <taxon>Valvatida</taxon>
        <taxon>Acanthasteridae</taxon>
        <taxon>Acanthaster</taxon>
    </lineage>
</organism>
<evidence type="ECO:0000313" key="7">
    <source>
        <dbReference type="Proteomes" id="UP000694845"/>
    </source>
</evidence>
<feature type="compositionally biased region" description="Basic and acidic residues" evidence="6">
    <location>
        <begin position="160"/>
        <end position="170"/>
    </location>
</feature>
<dbReference type="Proteomes" id="UP000694845">
    <property type="component" value="Unplaced"/>
</dbReference>
<dbReference type="GO" id="GO:0005730">
    <property type="term" value="C:nucleolus"/>
    <property type="evidence" value="ECO:0007669"/>
    <property type="project" value="UniProtKB-SubCell"/>
</dbReference>
<feature type="compositionally biased region" description="Acidic residues" evidence="6">
    <location>
        <begin position="147"/>
        <end position="159"/>
    </location>
</feature>
<evidence type="ECO:0000256" key="5">
    <source>
        <dbReference type="ARBA" id="ARBA00023242"/>
    </source>
</evidence>
<dbReference type="Pfam" id="PF09805">
    <property type="entry name" value="Nop25"/>
    <property type="match status" value="1"/>
</dbReference>
<dbReference type="PANTHER" id="PTHR14577:SF0">
    <property type="entry name" value="NUCLEOLAR PROTEIN 12"/>
    <property type="match status" value="1"/>
</dbReference>
<feature type="region of interest" description="Disordered" evidence="6">
    <location>
        <begin position="123"/>
        <end position="236"/>
    </location>
</feature>